<dbReference type="KEGG" id="cvn:111124795"/>
<keyword evidence="1" id="KW-0812">Transmembrane</keyword>
<organism evidence="2 4">
    <name type="scientific">Crassostrea virginica</name>
    <name type="common">Eastern oyster</name>
    <dbReference type="NCBI Taxonomy" id="6565"/>
    <lineage>
        <taxon>Eukaryota</taxon>
        <taxon>Metazoa</taxon>
        <taxon>Spiralia</taxon>
        <taxon>Lophotrochozoa</taxon>
        <taxon>Mollusca</taxon>
        <taxon>Bivalvia</taxon>
        <taxon>Autobranchia</taxon>
        <taxon>Pteriomorphia</taxon>
        <taxon>Ostreida</taxon>
        <taxon>Ostreoidea</taxon>
        <taxon>Ostreidae</taxon>
        <taxon>Crassostrea</taxon>
    </lineage>
</organism>
<accession>A0A8B8D7U7</accession>
<dbReference type="OrthoDB" id="6146414at2759"/>
<feature type="transmembrane region" description="Helical" evidence="1">
    <location>
        <begin position="46"/>
        <end position="64"/>
    </location>
</feature>
<evidence type="ECO:0000256" key="1">
    <source>
        <dbReference type="SAM" id="Phobius"/>
    </source>
</evidence>
<evidence type="ECO:0000313" key="2">
    <source>
        <dbReference type="Proteomes" id="UP000694844"/>
    </source>
</evidence>
<name>A0A8B8D7U7_CRAVI</name>
<dbReference type="RefSeq" id="XP_022323695.1">
    <property type="nucleotide sequence ID" value="XM_022467987.1"/>
</dbReference>
<dbReference type="AlphaFoldDB" id="A0A8B8D7U7"/>
<keyword evidence="1" id="KW-0472">Membrane</keyword>
<feature type="transmembrane region" description="Helical" evidence="1">
    <location>
        <begin position="84"/>
        <end position="102"/>
    </location>
</feature>
<evidence type="ECO:0000313" key="3">
    <source>
        <dbReference type="RefSeq" id="XP_022323694.1"/>
    </source>
</evidence>
<protein>
    <submittedName>
        <fullName evidence="3">Uncharacterized protein LOC111124795</fullName>
    </submittedName>
    <submittedName>
        <fullName evidence="4">Uncharacterized protein LOC111124796</fullName>
    </submittedName>
</protein>
<gene>
    <name evidence="4" type="primary">LOC111124796</name>
    <name evidence="3" type="synonym">LOC111124795</name>
</gene>
<evidence type="ECO:0000313" key="4">
    <source>
        <dbReference type="RefSeq" id="XP_022323695.1"/>
    </source>
</evidence>
<dbReference type="Proteomes" id="UP000694844">
    <property type="component" value="Chromosome 3"/>
</dbReference>
<dbReference type="KEGG" id="cvn:111124796"/>
<keyword evidence="1" id="KW-1133">Transmembrane helix</keyword>
<dbReference type="RefSeq" id="XP_022323694.1">
    <property type="nucleotide sequence ID" value="XM_022467986.1"/>
</dbReference>
<sequence>MSFAYENSSQRRKQEYMQQLSVLKNGFSPHEKEALEEMNFRVSKTLTFNAMKTFPLTYLGVLSYSGFKLSDYRNILKHLKSVSFGIHLCAISAGLFFANLMTPKTEIIKDTLKRHNITTEENLGKLIAMQEEHRACSRFPLNFTNYTQYVKNDYNDNLHSRNKQLGQESQERDDAFENFYAKKSGRRMNSYGDELDSDKV</sequence>
<keyword evidence="2" id="KW-1185">Reference proteome</keyword>
<proteinExistence type="predicted"/>
<reference evidence="3 4" key="1">
    <citation type="submission" date="2025-04" db="UniProtKB">
        <authorList>
            <consortium name="RefSeq"/>
        </authorList>
    </citation>
    <scope>IDENTIFICATION</scope>
    <source>
        <tissue evidence="3 4">Whole sample</tissue>
    </source>
</reference>
<dbReference type="GeneID" id="111124796"/>